<dbReference type="InterPro" id="IPR014721">
    <property type="entry name" value="Ribsml_uS5_D2-typ_fold_subgr"/>
</dbReference>
<proteinExistence type="predicted"/>
<dbReference type="AlphaFoldDB" id="A0A9W5UU71"/>
<dbReference type="InterPro" id="IPR020568">
    <property type="entry name" value="Ribosomal_Su5_D2-typ_SF"/>
</dbReference>
<dbReference type="RefSeq" id="WP_093409034.1">
    <property type="nucleotide sequence ID" value="NZ_BOPD01000038.1"/>
</dbReference>
<evidence type="ECO:0000256" key="1">
    <source>
        <dbReference type="ARBA" id="ARBA00022777"/>
    </source>
</evidence>
<comment type="caution">
    <text evidence="3">The sequence shown here is derived from an EMBL/GenBank/DDBJ whole genome shotgun (WGS) entry which is preliminary data.</text>
</comment>
<dbReference type="EMBL" id="BOPD01000038">
    <property type="protein sequence ID" value="GIJ35894.1"/>
    <property type="molecule type" value="Genomic_DNA"/>
</dbReference>
<keyword evidence="1 3" id="KW-0418">Kinase</keyword>
<gene>
    <name evidence="3" type="ORF">Vse01_50420</name>
</gene>
<evidence type="ECO:0000313" key="3">
    <source>
        <dbReference type="EMBL" id="GIJ35894.1"/>
    </source>
</evidence>
<sequence>MYLRKVTGFGTANGTFGELLQGVLPEDERHFLVTLPIAGWAHAAFHYLPDRPEVEVRPAHKTKARRLAMRLLRTYGISGGGVVELGGALPEGKGLASSSADLVATARAIADAIGISLDAAAIEGFLRDVEPSDGVMYPGIVSYHHREVRLREKLGFLPPLTIVAHDLGGMVDTIRFNRSTVLPPMRVRHEYRALLAEMATAVRAGDLITVGRIATRSAELHVHRHPRADFAQLRQVCRELGGLGLAIAHSGTYLGILLGEHREGEERTAAALARCADLPGKVRVFRTLGAADYPTGPATAGPASRCGEGLTELREQVREGTPT</sequence>
<keyword evidence="4" id="KW-1185">Reference proteome</keyword>
<evidence type="ECO:0000313" key="4">
    <source>
        <dbReference type="Proteomes" id="UP000607311"/>
    </source>
</evidence>
<organism evidence="3 4">
    <name type="scientific">Micromonospora sediminimaris</name>
    <dbReference type="NCBI Taxonomy" id="547162"/>
    <lineage>
        <taxon>Bacteria</taxon>
        <taxon>Bacillati</taxon>
        <taxon>Actinomycetota</taxon>
        <taxon>Actinomycetes</taxon>
        <taxon>Micromonosporales</taxon>
        <taxon>Micromonosporaceae</taxon>
        <taxon>Micromonospora</taxon>
    </lineage>
</organism>
<accession>A0A9W5UU71</accession>
<dbReference type="Pfam" id="PF00288">
    <property type="entry name" value="GHMP_kinases_N"/>
    <property type="match status" value="1"/>
</dbReference>
<evidence type="ECO:0000259" key="2">
    <source>
        <dbReference type="Pfam" id="PF00288"/>
    </source>
</evidence>
<dbReference type="Proteomes" id="UP000607311">
    <property type="component" value="Unassembled WGS sequence"/>
</dbReference>
<dbReference type="SUPFAM" id="SSF54211">
    <property type="entry name" value="Ribosomal protein S5 domain 2-like"/>
    <property type="match status" value="1"/>
</dbReference>
<dbReference type="OrthoDB" id="4548147at2"/>
<dbReference type="GO" id="GO:0005524">
    <property type="term" value="F:ATP binding"/>
    <property type="evidence" value="ECO:0007669"/>
    <property type="project" value="InterPro"/>
</dbReference>
<dbReference type="GO" id="GO:0016301">
    <property type="term" value="F:kinase activity"/>
    <property type="evidence" value="ECO:0007669"/>
    <property type="project" value="UniProtKB-KW"/>
</dbReference>
<name>A0A9W5UU71_9ACTN</name>
<dbReference type="InterPro" id="IPR012363">
    <property type="entry name" value="PduX"/>
</dbReference>
<dbReference type="Gene3D" id="3.30.230.10">
    <property type="match status" value="1"/>
</dbReference>
<reference evidence="3" key="1">
    <citation type="submission" date="2021-01" db="EMBL/GenBank/DDBJ databases">
        <title>Whole genome shotgun sequence of Verrucosispora sediminis NBRC 107745.</title>
        <authorList>
            <person name="Komaki H."/>
            <person name="Tamura T."/>
        </authorList>
    </citation>
    <scope>NUCLEOTIDE SEQUENCE</scope>
    <source>
        <strain evidence="3">NBRC 107745</strain>
    </source>
</reference>
<feature type="domain" description="GHMP kinase N-terminal" evidence="2">
    <location>
        <begin position="66"/>
        <end position="130"/>
    </location>
</feature>
<keyword evidence="1 3" id="KW-0808">Transferase</keyword>
<dbReference type="InterPro" id="IPR006204">
    <property type="entry name" value="GHMP_kinase_N_dom"/>
</dbReference>
<protein>
    <submittedName>
        <fullName evidence="3">Kinase</fullName>
    </submittedName>
</protein>
<dbReference type="PIRSF" id="PIRSF033887">
    <property type="entry name" value="PduX"/>
    <property type="match status" value="1"/>
</dbReference>